<dbReference type="Proteomes" id="UP000261540">
    <property type="component" value="Unplaced"/>
</dbReference>
<protein>
    <submittedName>
        <fullName evidence="4">Uncharacterized protein</fullName>
    </submittedName>
</protein>
<keyword evidence="5" id="KW-1185">Reference proteome</keyword>
<evidence type="ECO:0000313" key="5">
    <source>
        <dbReference type="Proteomes" id="UP000261540"/>
    </source>
</evidence>
<accession>A0A3B3RG87</accession>
<dbReference type="Gene3D" id="2.130.10.10">
    <property type="entry name" value="YVTN repeat-like/Quinoprotein amine dehydrogenase"/>
    <property type="match status" value="1"/>
</dbReference>
<dbReference type="InterPro" id="IPR015943">
    <property type="entry name" value="WD40/YVTN_repeat-like_dom_sf"/>
</dbReference>
<dbReference type="SUPFAM" id="SSF50978">
    <property type="entry name" value="WD40 repeat-like"/>
    <property type="match status" value="1"/>
</dbReference>
<dbReference type="PROSITE" id="PS50082">
    <property type="entry name" value="WD_REPEATS_2"/>
    <property type="match status" value="2"/>
</dbReference>
<dbReference type="GeneTree" id="ENSGT00940000158003"/>
<feature type="repeat" description="WD" evidence="3">
    <location>
        <begin position="337"/>
        <end position="378"/>
    </location>
</feature>
<organism evidence="4 5">
    <name type="scientific">Paramormyrops kingsleyae</name>
    <dbReference type="NCBI Taxonomy" id="1676925"/>
    <lineage>
        <taxon>Eukaryota</taxon>
        <taxon>Metazoa</taxon>
        <taxon>Chordata</taxon>
        <taxon>Craniata</taxon>
        <taxon>Vertebrata</taxon>
        <taxon>Euteleostomi</taxon>
        <taxon>Actinopterygii</taxon>
        <taxon>Neopterygii</taxon>
        <taxon>Teleostei</taxon>
        <taxon>Osteoglossocephala</taxon>
        <taxon>Osteoglossomorpha</taxon>
        <taxon>Osteoglossiformes</taxon>
        <taxon>Mormyridae</taxon>
        <taxon>Paramormyrops</taxon>
    </lineage>
</organism>
<feature type="repeat" description="WD" evidence="3">
    <location>
        <begin position="379"/>
        <end position="418"/>
    </location>
</feature>
<sequence>MQIRIDSAPRLRCRSGVPGVRVCRCRLCILGSRLSRTAEWFLRAGDAPKSRFLTGLLLRCQSLDILRSVEQLLQVTLGKDFTYARCQQRPALPGDLDAWSSDRSEVLNGEITETWKWFSCSSNWTKANYVLGVLPLCNVSLLHVLGNLSRRLLAGESRAFLHHNVSKWRRTTQISVFSLPWSDALTEASQSVSAVRVRDRSWDGDGNSLYSQDTALTAFLRASELLSAVNRYTDFIRRLPVHLAKRILGKKVLRRAEQHLMLTGTAFESVYAGVVTRALQMEERNVYCGVFRVTVLSEDDPLRVVHFCGGNLVATGSRDKAVRLLDTKTVKPVRLPLLGHTGSVRVVLLSEEQGLVLSAGCDLTIRCWSLQTGLCMKVYFGHTGAVNCLDLQENLLVSGAKDCKVKVWNLHTGKCYKKLKFHHDKPILCVKIQKNLVLSGCDQGLLKVGDLETATLLRVSAIAAHEGPVSCLFCDPWHILSGGGDGLVRAWSTSCGFEGSLMTFRHPAEVLTLAFLFLRVITGCGDGKIRIFSFLSGQCLRVIRAGSQRVTLPGGAGPTSVCQCACVSLSVWWTGVQQSPRPPVTCGGGGVIRVKQGVSLRSAGEAAGTQLGRERTRLPARE</sequence>
<evidence type="ECO:0000256" key="3">
    <source>
        <dbReference type="PROSITE-ProRule" id="PRU00221"/>
    </source>
</evidence>
<dbReference type="CDD" id="cd00200">
    <property type="entry name" value="WD40"/>
    <property type="match status" value="1"/>
</dbReference>
<dbReference type="InterPro" id="IPR019775">
    <property type="entry name" value="WD40_repeat_CS"/>
</dbReference>
<dbReference type="PANTHER" id="PTHR19872:SF7">
    <property type="entry name" value="F-BOX AND WD REPEAT DOMAIN CONTAINING PROTEIN 10B-RELATED"/>
    <property type="match status" value="1"/>
</dbReference>
<evidence type="ECO:0000256" key="1">
    <source>
        <dbReference type="ARBA" id="ARBA00022574"/>
    </source>
</evidence>
<evidence type="ECO:0000313" key="4">
    <source>
        <dbReference type="Ensembl" id="ENSPKIP00000017439.1"/>
    </source>
</evidence>
<reference evidence="4" key="1">
    <citation type="submission" date="2025-08" db="UniProtKB">
        <authorList>
            <consortium name="Ensembl"/>
        </authorList>
    </citation>
    <scope>IDENTIFICATION</scope>
</reference>
<keyword evidence="1 3" id="KW-0853">WD repeat</keyword>
<dbReference type="InterPro" id="IPR051075">
    <property type="entry name" value="SCF_subunit_WD-repeat"/>
</dbReference>
<dbReference type="InterPro" id="IPR036322">
    <property type="entry name" value="WD40_repeat_dom_sf"/>
</dbReference>
<dbReference type="PROSITE" id="PS00678">
    <property type="entry name" value="WD_REPEATS_1"/>
    <property type="match status" value="1"/>
</dbReference>
<evidence type="ECO:0000256" key="2">
    <source>
        <dbReference type="ARBA" id="ARBA00022737"/>
    </source>
</evidence>
<dbReference type="STRING" id="1676925.ENSPKIP00000017439"/>
<dbReference type="PROSITE" id="PS50294">
    <property type="entry name" value="WD_REPEATS_REGION"/>
    <property type="match status" value="2"/>
</dbReference>
<dbReference type="AlphaFoldDB" id="A0A3B3RG87"/>
<dbReference type="Pfam" id="PF00400">
    <property type="entry name" value="WD40"/>
    <property type="match status" value="2"/>
</dbReference>
<name>A0A3B3RG87_9TELE</name>
<reference evidence="4" key="2">
    <citation type="submission" date="2025-09" db="UniProtKB">
        <authorList>
            <consortium name="Ensembl"/>
        </authorList>
    </citation>
    <scope>IDENTIFICATION</scope>
</reference>
<dbReference type="PANTHER" id="PTHR19872">
    <property type="entry name" value="UBIQUITIN LIGASE SPECIFICITY FACTOR/HREP PROTEIN"/>
    <property type="match status" value="1"/>
</dbReference>
<proteinExistence type="predicted"/>
<dbReference type="SMART" id="SM00320">
    <property type="entry name" value="WD40"/>
    <property type="match status" value="6"/>
</dbReference>
<dbReference type="Ensembl" id="ENSPKIT00000041951.1">
    <property type="protein sequence ID" value="ENSPKIP00000017439.1"/>
    <property type="gene ID" value="ENSPKIG00000003289.1"/>
</dbReference>
<dbReference type="InterPro" id="IPR001680">
    <property type="entry name" value="WD40_rpt"/>
</dbReference>
<keyword evidence="2" id="KW-0677">Repeat</keyword>